<dbReference type="GO" id="GO:0006260">
    <property type="term" value="P:DNA replication"/>
    <property type="evidence" value="ECO:0007669"/>
    <property type="project" value="TreeGrafter"/>
</dbReference>
<gene>
    <name evidence="3" type="ORF">JCM7686_2389</name>
</gene>
<proteinExistence type="inferred from homology"/>
<accession>S5XVZ1</accession>
<dbReference type="SMART" id="SM00382">
    <property type="entry name" value="AAA"/>
    <property type="match status" value="1"/>
</dbReference>
<dbReference type="InterPro" id="IPR054353">
    <property type="entry name" value="IstA-like_C"/>
</dbReference>
<dbReference type="NCBIfam" id="NF038214">
    <property type="entry name" value="IS21_help_AAA"/>
    <property type="match status" value="1"/>
</dbReference>
<dbReference type="GO" id="GO:0005524">
    <property type="term" value="F:ATP binding"/>
    <property type="evidence" value="ECO:0007669"/>
    <property type="project" value="InterPro"/>
</dbReference>
<evidence type="ECO:0000313" key="3">
    <source>
        <dbReference type="EMBL" id="AGT09457.1"/>
    </source>
</evidence>
<dbReference type="Pfam" id="PF22483">
    <property type="entry name" value="Mu-transpos_C_2"/>
    <property type="match status" value="1"/>
</dbReference>
<dbReference type="STRING" id="1367847.JCM7686_2389"/>
<dbReference type="InterPro" id="IPR003593">
    <property type="entry name" value="AAA+_ATPase"/>
</dbReference>
<dbReference type="SUPFAM" id="SSF52540">
    <property type="entry name" value="P-loop containing nucleoside triphosphate hydrolases"/>
    <property type="match status" value="1"/>
</dbReference>
<name>S5XVZ1_PARAH</name>
<evidence type="ECO:0000256" key="1">
    <source>
        <dbReference type="ARBA" id="ARBA00008059"/>
    </source>
</evidence>
<dbReference type="HOGENOM" id="CLU_601071_0_0_5"/>
<keyword evidence="4" id="KW-1185">Reference proteome</keyword>
<dbReference type="PANTHER" id="PTHR30050:SF4">
    <property type="entry name" value="ATP-BINDING PROTEIN RV3427C IN INSERTION SEQUENCE-RELATED"/>
    <property type="match status" value="1"/>
</dbReference>
<dbReference type="Gene3D" id="3.40.50.300">
    <property type="entry name" value="P-loop containing nucleotide triphosphate hydrolases"/>
    <property type="match status" value="1"/>
</dbReference>
<evidence type="ECO:0000313" key="4">
    <source>
        <dbReference type="Proteomes" id="UP000015480"/>
    </source>
</evidence>
<dbReference type="InterPro" id="IPR002611">
    <property type="entry name" value="IstB_ATP-bd"/>
</dbReference>
<dbReference type="KEGG" id="pami:JCM7686_2389"/>
<dbReference type="AlphaFoldDB" id="S5XVZ1"/>
<dbReference type="Pfam" id="PF01695">
    <property type="entry name" value="IstB_IS21"/>
    <property type="match status" value="1"/>
</dbReference>
<dbReference type="PANTHER" id="PTHR30050">
    <property type="entry name" value="CHROMOSOMAL REPLICATION INITIATOR PROTEIN DNAA"/>
    <property type="match status" value="1"/>
</dbReference>
<organism evidence="3 4">
    <name type="scientific">Paracoccus aminophilus JCM 7686</name>
    <dbReference type="NCBI Taxonomy" id="1367847"/>
    <lineage>
        <taxon>Bacteria</taxon>
        <taxon>Pseudomonadati</taxon>
        <taxon>Pseudomonadota</taxon>
        <taxon>Alphaproteobacteria</taxon>
        <taxon>Rhodobacterales</taxon>
        <taxon>Paracoccaceae</taxon>
        <taxon>Paracoccus</taxon>
    </lineage>
</organism>
<dbReference type="EMBL" id="CP006650">
    <property type="protein sequence ID" value="AGT09457.1"/>
    <property type="molecule type" value="Genomic_DNA"/>
</dbReference>
<dbReference type="InterPro" id="IPR047661">
    <property type="entry name" value="IstB"/>
</dbReference>
<sequence>MLATAVGRPVEVHAYADRITIRQDGVVVGEHARVFGRGQTVYDPWHYVPVLARKPGALRNGAPFRDWALPAAMSAIRRKLKGSDDGDRQMVQILACVPEDGLQAVEAACREALDHGVHSAPVVINILARQRDPAPPPLLLTPTALRLTHEPVADCARLTITSRGQATMERTQILDLMGTLKLYGMRSAYDEVMAAGIKRQHEPPRIVGDLLQSEIAEKLARSIRYQLTVAKLPLAKDIEEFDFTGTPINEGLVRDLSTGSFVSDQRNVVLIGGAGTGKTHLAIAIARALIRGGTRGRFFNVVDLVNRLETETRNGKQGRMADYLTRLDFVILDELGYLPFAQSGGQLLFHLISRLYERTSIIVTTNLAFGEWPTVFGDAKMTTVLLDRLTHHCEIIETGNESWRFKNRA</sequence>
<dbReference type="CDD" id="cd00009">
    <property type="entry name" value="AAA"/>
    <property type="match status" value="1"/>
</dbReference>
<dbReference type="PATRIC" id="fig|1367847.3.peg.2388"/>
<comment type="similarity">
    <text evidence="1">Belongs to the IS21/IS1162 putative ATP-binding protein family.</text>
</comment>
<reference evidence="3 4" key="1">
    <citation type="journal article" date="2014" name="BMC Genomics">
        <title>Architecture and functions of a multipartite genome of the methylotrophic bacterium Paracoccus aminophilus JCM 7686, containing primary and secondary chromids.</title>
        <authorList>
            <person name="Dziewit L."/>
            <person name="Czarnecki J."/>
            <person name="Wibberg D."/>
            <person name="Radlinska M."/>
            <person name="Mrozek P."/>
            <person name="Szymczak M."/>
            <person name="Schluter A."/>
            <person name="Puhler A."/>
            <person name="Bartosik D."/>
        </authorList>
    </citation>
    <scope>NUCLEOTIDE SEQUENCE [LARGE SCALE GENOMIC DNA]</scope>
    <source>
        <strain evidence="3">JCM 7686</strain>
    </source>
</reference>
<protein>
    <submittedName>
        <fullName evidence="3">Transposase</fullName>
    </submittedName>
</protein>
<dbReference type="Proteomes" id="UP000015480">
    <property type="component" value="Chromosome"/>
</dbReference>
<dbReference type="InterPro" id="IPR027417">
    <property type="entry name" value="P-loop_NTPase"/>
</dbReference>
<evidence type="ECO:0000259" key="2">
    <source>
        <dbReference type="SMART" id="SM00382"/>
    </source>
</evidence>
<dbReference type="eggNOG" id="COG1484">
    <property type="taxonomic scope" value="Bacteria"/>
</dbReference>
<dbReference type="eggNOG" id="COG4584">
    <property type="taxonomic scope" value="Bacteria"/>
</dbReference>
<feature type="domain" description="AAA+ ATPase" evidence="2">
    <location>
        <begin position="264"/>
        <end position="400"/>
    </location>
</feature>